<name>A0A7W7Z2B3_9BRAD</name>
<dbReference type="EC" id="3.7.1.12" evidence="2"/>
<gene>
    <name evidence="2" type="ORF">HNR60_001336</name>
</gene>
<dbReference type="SUPFAM" id="SSF159664">
    <property type="entry name" value="CobE/GbiG C-terminal domain-like"/>
    <property type="match status" value="1"/>
</dbReference>
<dbReference type="RefSeq" id="WP_184255648.1">
    <property type="nucleotide sequence ID" value="NZ_JACHIH010000005.1"/>
</dbReference>
<evidence type="ECO:0000259" key="1">
    <source>
        <dbReference type="Pfam" id="PF01890"/>
    </source>
</evidence>
<dbReference type="GO" id="GO:0009236">
    <property type="term" value="P:cobalamin biosynthetic process"/>
    <property type="evidence" value="ECO:0007669"/>
    <property type="project" value="InterPro"/>
</dbReference>
<dbReference type="InterPro" id="IPR036518">
    <property type="entry name" value="CobE/GbiG_C_sf"/>
</dbReference>
<dbReference type="Gene3D" id="3.30.420.180">
    <property type="entry name" value="CobE/GbiG C-terminal domain"/>
    <property type="match status" value="1"/>
</dbReference>
<dbReference type="InterPro" id="IPR002750">
    <property type="entry name" value="CobE/GbiG_C"/>
</dbReference>
<evidence type="ECO:0000313" key="3">
    <source>
        <dbReference type="Proteomes" id="UP000542353"/>
    </source>
</evidence>
<dbReference type="GO" id="GO:0043779">
    <property type="term" value="F:cobalt-precorrin-5A acetaldehyde-lyase activity"/>
    <property type="evidence" value="ECO:0007669"/>
    <property type="project" value="UniProtKB-EC"/>
</dbReference>
<evidence type="ECO:0000313" key="2">
    <source>
        <dbReference type="EMBL" id="MBB5046588.1"/>
    </source>
</evidence>
<protein>
    <submittedName>
        <fullName evidence="2">Cobalt-precorrin 5A hydrolase</fullName>
        <ecNumber evidence="2">3.7.1.12</ecNumber>
    </submittedName>
</protein>
<keyword evidence="3" id="KW-1185">Reference proteome</keyword>
<accession>A0A7W7Z2B3</accession>
<feature type="domain" description="CobE/GbiG C-terminal" evidence="1">
    <location>
        <begin position="4"/>
        <end position="122"/>
    </location>
</feature>
<dbReference type="Proteomes" id="UP000542353">
    <property type="component" value="Unassembled WGS sequence"/>
</dbReference>
<comment type="caution">
    <text evidence="2">The sequence shown here is derived from an EMBL/GenBank/DDBJ whole genome shotgun (WGS) entry which is preliminary data.</text>
</comment>
<organism evidence="2 3">
    <name type="scientific">Rhodopseudomonas rhenobacensis</name>
    <dbReference type="NCBI Taxonomy" id="87461"/>
    <lineage>
        <taxon>Bacteria</taxon>
        <taxon>Pseudomonadati</taxon>
        <taxon>Pseudomonadota</taxon>
        <taxon>Alphaproteobacteria</taxon>
        <taxon>Hyphomicrobiales</taxon>
        <taxon>Nitrobacteraceae</taxon>
        <taxon>Rhodopseudomonas</taxon>
    </lineage>
</organism>
<keyword evidence="2" id="KW-0378">Hydrolase</keyword>
<sequence>MSRLVIGLGFRDAAPAASIGEVVAAARAQGGDACAIAVPDDKASHAALRAAADAARLPIETISAEAMRCADANIATRSATIAKHRGVGSVCEAAALAAAGPGARLVVSRIVSADRSATAAAALSKEST</sequence>
<dbReference type="EMBL" id="JACHIH010000005">
    <property type="protein sequence ID" value="MBB5046588.1"/>
    <property type="molecule type" value="Genomic_DNA"/>
</dbReference>
<reference evidence="2 3" key="1">
    <citation type="submission" date="2020-08" db="EMBL/GenBank/DDBJ databases">
        <title>Genomic Encyclopedia of Type Strains, Phase IV (KMG-IV): sequencing the most valuable type-strain genomes for metagenomic binning, comparative biology and taxonomic classification.</title>
        <authorList>
            <person name="Goeker M."/>
        </authorList>
    </citation>
    <scope>NUCLEOTIDE SEQUENCE [LARGE SCALE GENOMIC DNA]</scope>
    <source>
        <strain evidence="2 3">DSM 12706</strain>
    </source>
</reference>
<dbReference type="AlphaFoldDB" id="A0A7W7Z2B3"/>
<dbReference type="Pfam" id="PF01890">
    <property type="entry name" value="CbiG_C"/>
    <property type="match status" value="1"/>
</dbReference>
<proteinExistence type="predicted"/>